<proteinExistence type="predicted"/>
<gene>
    <name evidence="1" type="ORF">CSC94_06020</name>
</gene>
<organism evidence="1 2">
    <name type="scientific">Zhengella mangrovi</name>
    <dbReference type="NCBI Taxonomy" id="1982044"/>
    <lineage>
        <taxon>Bacteria</taxon>
        <taxon>Pseudomonadati</taxon>
        <taxon>Pseudomonadota</taxon>
        <taxon>Alphaproteobacteria</taxon>
        <taxon>Hyphomicrobiales</taxon>
        <taxon>Notoacmeibacteraceae</taxon>
        <taxon>Zhengella</taxon>
    </lineage>
</organism>
<name>A0A2G1QRN9_9HYPH</name>
<comment type="caution">
    <text evidence="1">The sequence shown here is derived from an EMBL/GenBank/DDBJ whole genome shotgun (WGS) entry which is preliminary data.</text>
</comment>
<reference evidence="1 2" key="1">
    <citation type="submission" date="2017-10" db="EMBL/GenBank/DDBJ databases">
        <title>Sedimentibacterium mangrovi gen. nov., sp. nov., a novel member of family Phyllobacteriacea isolated from mangrove sediment.</title>
        <authorList>
            <person name="Liao H."/>
            <person name="Tian Y."/>
        </authorList>
    </citation>
    <scope>NUCLEOTIDE SEQUENCE [LARGE SCALE GENOMIC DNA]</scope>
    <source>
        <strain evidence="1 2">X9-2-2</strain>
    </source>
</reference>
<dbReference type="OrthoDB" id="8116945at2"/>
<dbReference type="EMBL" id="PDVP01000002">
    <property type="protein sequence ID" value="PHP68207.1"/>
    <property type="molecule type" value="Genomic_DNA"/>
</dbReference>
<accession>A0A2G1QRN9</accession>
<evidence type="ECO:0000313" key="2">
    <source>
        <dbReference type="Proteomes" id="UP000221168"/>
    </source>
</evidence>
<sequence>MIQFQERPKPAGIVRAPCRDALVRRLADDMREMAFAGENVNAETLAQRGWPEAAVTRLGPRAVEMARRASIRRVGELRP</sequence>
<dbReference type="AlphaFoldDB" id="A0A2G1QRN9"/>
<protein>
    <submittedName>
        <fullName evidence="1">Uncharacterized protein</fullName>
    </submittedName>
</protein>
<evidence type="ECO:0000313" key="1">
    <source>
        <dbReference type="EMBL" id="PHP68207.1"/>
    </source>
</evidence>
<dbReference type="Proteomes" id="UP000221168">
    <property type="component" value="Unassembled WGS sequence"/>
</dbReference>
<dbReference type="RefSeq" id="WP_099304846.1">
    <property type="nucleotide sequence ID" value="NZ_PDVP01000002.1"/>
</dbReference>
<keyword evidence="2" id="KW-1185">Reference proteome</keyword>